<gene>
    <name evidence="1" type="ORF">K1I37_12080</name>
</gene>
<organism evidence="1 2">
    <name type="scientific">Alicyclobacillus acidoterrestris (strain ATCC 49025 / DSM 3922 / CIP 106132 / NCIMB 13137 / GD3B)</name>
    <dbReference type="NCBI Taxonomy" id="1356854"/>
    <lineage>
        <taxon>Bacteria</taxon>
        <taxon>Bacillati</taxon>
        <taxon>Bacillota</taxon>
        <taxon>Bacilli</taxon>
        <taxon>Bacillales</taxon>
        <taxon>Alicyclobacillaceae</taxon>
        <taxon>Alicyclobacillus</taxon>
    </lineage>
</organism>
<dbReference type="Proteomes" id="UP000829401">
    <property type="component" value="Chromosome"/>
</dbReference>
<dbReference type="EMBL" id="CP080467">
    <property type="protein sequence ID" value="UNO47450.1"/>
    <property type="molecule type" value="Genomic_DNA"/>
</dbReference>
<proteinExistence type="predicted"/>
<dbReference type="KEGG" id="aaco:K1I37_12080"/>
<dbReference type="RefSeq" id="WP_021295631.1">
    <property type="nucleotide sequence ID" value="NZ_AURB01000101.1"/>
</dbReference>
<protein>
    <submittedName>
        <fullName evidence="1">Uncharacterized protein</fullName>
    </submittedName>
</protein>
<accession>A0A9E6ZNF1</accession>
<reference evidence="2" key="1">
    <citation type="journal article" date="2022" name="G3 (Bethesda)">
        <title>Unveiling the complete genome sequence of Alicyclobacillus acidoterrestris DSM 3922T, a taint-producing strain.</title>
        <authorList>
            <person name="Leonardo I.C."/>
            <person name="Barreto Crespo M.T."/>
            <person name="Gaspar F.B."/>
        </authorList>
    </citation>
    <scope>NUCLEOTIDE SEQUENCE [LARGE SCALE GENOMIC DNA]</scope>
    <source>
        <strain evidence="2">DSM 3922</strain>
    </source>
</reference>
<sequence length="77" mass="8586">MAGFISFLRTLVVSFVIAAIMVLLLRAETFFRSRPFTQTPTPPYVSVLTEVPSQSSAPWRVWVDDVLSAIRLGDGWA</sequence>
<keyword evidence="2" id="KW-1185">Reference proteome</keyword>
<name>T0C8T8_ALIAG</name>
<evidence type="ECO:0000313" key="1">
    <source>
        <dbReference type="EMBL" id="UNO47450.1"/>
    </source>
</evidence>
<evidence type="ECO:0000313" key="2">
    <source>
        <dbReference type="Proteomes" id="UP000829401"/>
    </source>
</evidence>
<dbReference type="AlphaFoldDB" id="T0C8T8"/>
<accession>T0C8T8</accession>